<proteinExistence type="predicted"/>
<name>A0ABS1UK29_9ACTN</name>
<evidence type="ECO:0000313" key="4">
    <source>
        <dbReference type="Proteomes" id="UP000661193"/>
    </source>
</evidence>
<accession>A0ABS1UK29</accession>
<feature type="compositionally biased region" description="Low complexity" evidence="1">
    <location>
        <begin position="1"/>
        <end position="14"/>
    </location>
</feature>
<feature type="region of interest" description="Disordered" evidence="1">
    <location>
        <begin position="1"/>
        <end position="23"/>
    </location>
</feature>
<evidence type="ECO:0000256" key="1">
    <source>
        <dbReference type="SAM" id="MobiDB-lite"/>
    </source>
</evidence>
<dbReference type="EMBL" id="JAETXL010000004">
    <property type="protein sequence ID" value="MBL6276691.1"/>
    <property type="molecule type" value="Genomic_DNA"/>
</dbReference>
<feature type="transmembrane region" description="Helical" evidence="2">
    <location>
        <begin position="26"/>
        <end position="44"/>
    </location>
</feature>
<keyword evidence="2" id="KW-1133">Transmembrane helix</keyword>
<protein>
    <recommendedName>
        <fullName evidence="5">Heavy metal translocating P-type ATPase</fullName>
    </recommendedName>
</protein>
<keyword evidence="4" id="KW-1185">Reference proteome</keyword>
<comment type="caution">
    <text evidence="3">The sequence shown here is derived from an EMBL/GenBank/DDBJ whole genome shotgun (WGS) entry which is preliminary data.</text>
</comment>
<sequence>MTHAGQQQAGVGQADHGEAPDPRGPVWRRLVPVVALALLAPWAAECSWGGFAGTDMLLVVVVLAPMYGGAAILIRETARRTGGG</sequence>
<keyword evidence="2" id="KW-0812">Transmembrane</keyword>
<dbReference type="RefSeq" id="WP_203221515.1">
    <property type="nucleotide sequence ID" value="NZ_JAETXL010000004.1"/>
</dbReference>
<evidence type="ECO:0000256" key="2">
    <source>
        <dbReference type="SAM" id="Phobius"/>
    </source>
</evidence>
<dbReference type="Proteomes" id="UP000661193">
    <property type="component" value="Unassembled WGS sequence"/>
</dbReference>
<gene>
    <name evidence="3" type="ORF">JMF97_11010</name>
</gene>
<feature type="transmembrane region" description="Helical" evidence="2">
    <location>
        <begin position="56"/>
        <end position="74"/>
    </location>
</feature>
<evidence type="ECO:0000313" key="3">
    <source>
        <dbReference type="EMBL" id="MBL6276691.1"/>
    </source>
</evidence>
<evidence type="ECO:0008006" key="5">
    <source>
        <dbReference type="Google" id="ProtNLM"/>
    </source>
</evidence>
<reference evidence="3 4" key="1">
    <citation type="submission" date="2021-01" db="EMBL/GenBank/DDBJ databases">
        <title>Genome sequencing of Micromonospora fiedleri MG-37.</title>
        <authorList>
            <person name="Moreland P.E.J."/>
            <person name="Stach J.E.M."/>
        </authorList>
    </citation>
    <scope>NUCLEOTIDE SEQUENCE [LARGE SCALE GENOMIC DNA]</scope>
    <source>
        <strain evidence="3 4">MG-37</strain>
    </source>
</reference>
<keyword evidence="2" id="KW-0472">Membrane</keyword>
<organism evidence="3 4">
    <name type="scientific">Micromonospora fiedleri</name>
    <dbReference type="NCBI Taxonomy" id="1157498"/>
    <lineage>
        <taxon>Bacteria</taxon>
        <taxon>Bacillati</taxon>
        <taxon>Actinomycetota</taxon>
        <taxon>Actinomycetes</taxon>
        <taxon>Micromonosporales</taxon>
        <taxon>Micromonosporaceae</taxon>
        <taxon>Micromonospora</taxon>
    </lineage>
</organism>